<accession>A0AAD7DJB8</accession>
<protein>
    <submittedName>
        <fullName evidence="2">Uncharacterized protein</fullName>
    </submittedName>
</protein>
<gene>
    <name evidence="2" type="ORF">B0H17DRAFT_864983</name>
</gene>
<dbReference type="AlphaFoldDB" id="A0AAD7DJB8"/>
<organism evidence="2 3">
    <name type="scientific">Mycena rosella</name>
    <name type="common">Pink bonnet</name>
    <name type="synonym">Agaricus rosellus</name>
    <dbReference type="NCBI Taxonomy" id="1033263"/>
    <lineage>
        <taxon>Eukaryota</taxon>
        <taxon>Fungi</taxon>
        <taxon>Dikarya</taxon>
        <taxon>Basidiomycota</taxon>
        <taxon>Agaricomycotina</taxon>
        <taxon>Agaricomycetes</taxon>
        <taxon>Agaricomycetidae</taxon>
        <taxon>Agaricales</taxon>
        <taxon>Marasmiineae</taxon>
        <taxon>Mycenaceae</taxon>
        <taxon>Mycena</taxon>
    </lineage>
</organism>
<proteinExistence type="predicted"/>
<comment type="caution">
    <text evidence="2">The sequence shown here is derived from an EMBL/GenBank/DDBJ whole genome shotgun (WGS) entry which is preliminary data.</text>
</comment>
<reference evidence="2" key="1">
    <citation type="submission" date="2023-03" db="EMBL/GenBank/DDBJ databases">
        <title>Massive genome expansion in bonnet fungi (Mycena s.s.) driven by repeated elements and novel gene families across ecological guilds.</title>
        <authorList>
            <consortium name="Lawrence Berkeley National Laboratory"/>
            <person name="Harder C.B."/>
            <person name="Miyauchi S."/>
            <person name="Viragh M."/>
            <person name="Kuo A."/>
            <person name="Thoen E."/>
            <person name="Andreopoulos B."/>
            <person name="Lu D."/>
            <person name="Skrede I."/>
            <person name="Drula E."/>
            <person name="Henrissat B."/>
            <person name="Morin E."/>
            <person name="Kohler A."/>
            <person name="Barry K."/>
            <person name="LaButti K."/>
            <person name="Morin E."/>
            <person name="Salamov A."/>
            <person name="Lipzen A."/>
            <person name="Mereny Z."/>
            <person name="Hegedus B."/>
            <person name="Baldrian P."/>
            <person name="Stursova M."/>
            <person name="Weitz H."/>
            <person name="Taylor A."/>
            <person name="Grigoriev I.V."/>
            <person name="Nagy L.G."/>
            <person name="Martin F."/>
            <person name="Kauserud H."/>
        </authorList>
    </citation>
    <scope>NUCLEOTIDE SEQUENCE</scope>
    <source>
        <strain evidence="2">CBHHK067</strain>
    </source>
</reference>
<feature type="non-terminal residue" evidence="2">
    <location>
        <position position="156"/>
    </location>
</feature>
<evidence type="ECO:0000313" key="3">
    <source>
        <dbReference type="Proteomes" id="UP001221757"/>
    </source>
</evidence>
<feature type="region of interest" description="Disordered" evidence="1">
    <location>
        <begin position="1"/>
        <end position="65"/>
    </location>
</feature>
<dbReference type="EMBL" id="JARKIE010000051">
    <property type="protein sequence ID" value="KAJ7692598.1"/>
    <property type="molecule type" value="Genomic_DNA"/>
</dbReference>
<feature type="non-terminal residue" evidence="2">
    <location>
        <position position="1"/>
    </location>
</feature>
<name>A0AAD7DJB8_MYCRO</name>
<evidence type="ECO:0000313" key="2">
    <source>
        <dbReference type="EMBL" id="KAJ7692598.1"/>
    </source>
</evidence>
<keyword evidence="3" id="KW-1185">Reference proteome</keyword>
<dbReference type="Proteomes" id="UP001221757">
    <property type="component" value="Unassembled WGS sequence"/>
</dbReference>
<evidence type="ECO:0000256" key="1">
    <source>
        <dbReference type="SAM" id="MobiDB-lite"/>
    </source>
</evidence>
<sequence>IETPQSGVTPHNYKKRRRQNSQVTANDENIPPTPSGTSQKRARISEGSSSTPKPHSVRQPFRPDDVKMKNVLDAIKGQGWTLGEFLYGLFRRKEEDQTARSNQHAQAVSKFLTGNGEYTPSDILTCWMTSPYRAGSAQSPEMYSTTTPYAEIRPVQ</sequence>